<dbReference type="EMBL" id="BMEA01000001">
    <property type="protein sequence ID" value="GGB73310.1"/>
    <property type="molecule type" value="Genomic_DNA"/>
</dbReference>
<feature type="domain" description="Bacterial bifunctional deaminase-reductase C-terminal" evidence="1">
    <location>
        <begin position="2"/>
        <end position="176"/>
    </location>
</feature>
<dbReference type="PANTHER" id="PTHR38011">
    <property type="entry name" value="DIHYDROFOLATE REDUCTASE FAMILY PROTEIN (AFU_ORTHOLOGUE AFUA_8G06820)"/>
    <property type="match status" value="1"/>
</dbReference>
<dbReference type="RefSeq" id="WP_035947010.1">
    <property type="nucleotide sequence ID" value="NZ_BMEA01000001.1"/>
</dbReference>
<protein>
    <submittedName>
        <fullName evidence="2">Deaminase</fullName>
    </submittedName>
</protein>
<dbReference type="Proteomes" id="UP000628079">
    <property type="component" value="Unassembled WGS sequence"/>
</dbReference>
<evidence type="ECO:0000259" key="1">
    <source>
        <dbReference type="Pfam" id="PF01872"/>
    </source>
</evidence>
<proteinExistence type="predicted"/>
<reference evidence="2" key="1">
    <citation type="journal article" date="2014" name="Int. J. Syst. Evol. Microbiol.">
        <title>Complete genome sequence of Corynebacterium casei LMG S-19264T (=DSM 44701T), isolated from a smear-ripened cheese.</title>
        <authorList>
            <consortium name="US DOE Joint Genome Institute (JGI-PGF)"/>
            <person name="Walter F."/>
            <person name="Albersmeier A."/>
            <person name="Kalinowski J."/>
            <person name="Ruckert C."/>
        </authorList>
    </citation>
    <scope>NUCLEOTIDE SEQUENCE</scope>
    <source>
        <strain evidence="2">CGMCC 1.10749</strain>
    </source>
</reference>
<dbReference type="AlphaFoldDB" id="A0A8H9FQY5"/>
<dbReference type="Pfam" id="PF01872">
    <property type="entry name" value="RibD_C"/>
    <property type="match status" value="1"/>
</dbReference>
<dbReference type="InterPro" id="IPR024072">
    <property type="entry name" value="DHFR-like_dom_sf"/>
</dbReference>
<reference evidence="2" key="2">
    <citation type="submission" date="2020-09" db="EMBL/GenBank/DDBJ databases">
        <authorList>
            <person name="Sun Q."/>
            <person name="Zhou Y."/>
        </authorList>
    </citation>
    <scope>NUCLEOTIDE SEQUENCE</scope>
    <source>
        <strain evidence="2">CGMCC 1.10749</strain>
    </source>
</reference>
<organism evidence="2 3">
    <name type="scientific">Knoellia flava</name>
    <dbReference type="NCBI Taxonomy" id="913969"/>
    <lineage>
        <taxon>Bacteria</taxon>
        <taxon>Bacillati</taxon>
        <taxon>Actinomycetota</taxon>
        <taxon>Actinomycetes</taxon>
        <taxon>Micrococcales</taxon>
        <taxon>Intrasporangiaceae</taxon>
        <taxon>Knoellia</taxon>
    </lineage>
</organism>
<gene>
    <name evidence="2" type="ORF">GCM10011314_11040</name>
</gene>
<dbReference type="SUPFAM" id="SSF53597">
    <property type="entry name" value="Dihydrofolate reductase-like"/>
    <property type="match status" value="1"/>
</dbReference>
<accession>A0A8H9FQY5</accession>
<dbReference type="GO" id="GO:0008703">
    <property type="term" value="F:5-amino-6-(5-phosphoribosylamino)uracil reductase activity"/>
    <property type="evidence" value="ECO:0007669"/>
    <property type="project" value="InterPro"/>
</dbReference>
<dbReference type="GO" id="GO:0009231">
    <property type="term" value="P:riboflavin biosynthetic process"/>
    <property type="evidence" value="ECO:0007669"/>
    <property type="project" value="InterPro"/>
</dbReference>
<name>A0A8H9FQY5_9MICO</name>
<comment type="caution">
    <text evidence="2">The sequence shown here is derived from an EMBL/GenBank/DDBJ whole genome shotgun (WGS) entry which is preliminary data.</text>
</comment>
<evidence type="ECO:0000313" key="2">
    <source>
        <dbReference type="EMBL" id="GGB73310.1"/>
    </source>
</evidence>
<evidence type="ECO:0000313" key="3">
    <source>
        <dbReference type="Proteomes" id="UP000628079"/>
    </source>
</evidence>
<dbReference type="Gene3D" id="3.40.430.10">
    <property type="entry name" value="Dihydrofolate Reductase, subunit A"/>
    <property type="match status" value="1"/>
</dbReference>
<dbReference type="InterPro" id="IPR050765">
    <property type="entry name" value="Riboflavin_Biosynth_HTPR"/>
</dbReference>
<dbReference type="InterPro" id="IPR002734">
    <property type="entry name" value="RibDG_C"/>
</dbReference>
<sequence>MRKVVVSQILSLDGRITGPGGDVMVMPFDDGFSDNNAELLRGAGTVLLGRTTFEGFRDYWPDVRDDPDQPELEREISRLNWAVDKVVVSDTLTAEDTEPWSATTRVVPRVQAHEVVRSLREEEGGDVVVFGSHVLWNDLLSHGLVDELHLLFGPGVVGTDGIPAFEDAAPARFRLLDVHRWEGSDLVRLRYAVHPA</sequence>
<dbReference type="PANTHER" id="PTHR38011:SF11">
    <property type="entry name" value="2,5-DIAMINO-6-RIBOSYLAMINO-4(3H)-PYRIMIDINONE 5'-PHOSPHATE REDUCTASE"/>
    <property type="match status" value="1"/>
</dbReference>